<comment type="caution">
    <text evidence="6">The sequence shown here is derived from an EMBL/GenBank/DDBJ whole genome shotgun (WGS) entry which is preliminary data.</text>
</comment>
<protein>
    <recommendedName>
        <fullName evidence="5">ProQ/FinO domain-containing protein</fullName>
    </recommendedName>
</protein>
<reference evidence="7" key="1">
    <citation type="journal article" date="2019" name="Int. J. Syst. Evol. Microbiol.">
        <title>The Global Catalogue of Microorganisms (GCM) 10K type strain sequencing project: providing services to taxonomists for standard genome sequencing and annotation.</title>
        <authorList>
            <consortium name="The Broad Institute Genomics Platform"/>
            <consortium name="The Broad Institute Genome Sequencing Center for Infectious Disease"/>
            <person name="Wu L."/>
            <person name="Ma J."/>
        </authorList>
    </citation>
    <scope>NUCLEOTIDE SEQUENCE [LARGE SCALE GENOMIC DNA]</scope>
    <source>
        <strain evidence="7">KCTC 42082</strain>
    </source>
</reference>
<evidence type="ECO:0000256" key="3">
    <source>
        <dbReference type="ARBA" id="ARBA00023186"/>
    </source>
</evidence>
<dbReference type="InterPro" id="IPR023529">
    <property type="entry name" value="ProQ"/>
</dbReference>
<keyword evidence="1" id="KW-0963">Cytoplasm</keyword>
<evidence type="ECO:0000313" key="6">
    <source>
        <dbReference type="EMBL" id="GHC30218.1"/>
    </source>
</evidence>
<dbReference type="InterPro" id="IPR016103">
    <property type="entry name" value="ProQ/FinO"/>
</dbReference>
<feature type="domain" description="ProQ/FinO" evidence="5">
    <location>
        <begin position="139"/>
        <end position="248"/>
    </location>
</feature>
<feature type="region of interest" description="Disordered" evidence="4">
    <location>
        <begin position="217"/>
        <end position="264"/>
    </location>
</feature>
<evidence type="ECO:0000256" key="4">
    <source>
        <dbReference type="SAM" id="MobiDB-lite"/>
    </source>
</evidence>
<proteinExistence type="predicted"/>
<keyword evidence="2" id="KW-0694">RNA-binding</keyword>
<dbReference type="Proteomes" id="UP000604243">
    <property type="component" value="Unassembled WGS sequence"/>
</dbReference>
<dbReference type="Gene3D" id="1.10.1710.10">
    <property type="entry name" value="ProQ/FinO domain"/>
    <property type="match status" value="1"/>
</dbReference>
<feature type="compositionally biased region" description="Polar residues" evidence="4">
    <location>
        <begin position="91"/>
        <end position="100"/>
    </location>
</feature>
<evidence type="ECO:0000259" key="5">
    <source>
        <dbReference type="SMART" id="SM00945"/>
    </source>
</evidence>
<dbReference type="EMBL" id="BMZM01000003">
    <property type="protein sequence ID" value="GHC30218.1"/>
    <property type="molecule type" value="Genomic_DNA"/>
</dbReference>
<feature type="region of interest" description="Disordered" evidence="4">
    <location>
        <begin position="90"/>
        <end position="141"/>
    </location>
</feature>
<dbReference type="PANTHER" id="PTHR38106:SF1">
    <property type="entry name" value="RNA CHAPERONE PROQ"/>
    <property type="match status" value="1"/>
</dbReference>
<dbReference type="SUPFAM" id="SSF48657">
    <property type="entry name" value="FinO-like"/>
    <property type="match status" value="1"/>
</dbReference>
<name>A0ABQ3FMU3_9GAMM</name>
<evidence type="ECO:0000256" key="1">
    <source>
        <dbReference type="ARBA" id="ARBA00022490"/>
    </source>
</evidence>
<keyword evidence="7" id="KW-1185">Reference proteome</keyword>
<feature type="compositionally biased region" description="Low complexity" evidence="4">
    <location>
        <begin position="111"/>
        <end position="122"/>
    </location>
</feature>
<dbReference type="InterPro" id="IPR036442">
    <property type="entry name" value="ProQ/FinO_sf"/>
</dbReference>
<dbReference type="PANTHER" id="PTHR38106">
    <property type="entry name" value="RNA CHAPERONE PROQ"/>
    <property type="match status" value="1"/>
</dbReference>
<keyword evidence="3" id="KW-0143">Chaperone</keyword>
<gene>
    <name evidence="6" type="ORF">GCM10010082_25320</name>
</gene>
<dbReference type="SMART" id="SM00945">
    <property type="entry name" value="ProQ"/>
    <property type="match status" value="1"/>
</dbReference>
<organism evidence="6 7">
    <name type="scientific">Kushneria pakistanensis</name>
    <dbReference type="NCBI Taxonomy" id="1508770"/>
    <lineage>
        <taxon>Bacteria</taxon>
        <taxon>Pseudomonadati</taxon>
        <taxon>Pseudomonadota</taxon>
        <taxon>Gammaproteobacteria</taxon>
        <taxon>Oceanospirillales</taxon>
        <taxon>Halomonadaceae</taxon>
        <taxon>Kushneria</taxon>
    </lineage>
</organism>
<dbReference type="Pfam" id="PF04352">
    <property type="entry name" value="ProQ"/>
    <property type="match status" value="1"/>
</dbReference>
<accession>A0ABQ3FMU3</accession>
<feature type="compositionally biased region" description="Basic and acidic residues" evidence="4">
    <location>
        <begin position="217"/>
        <end position="246"/>
    </location>
</feature>
<sequence>MGVSDRFDEVFRALEKQASDLTARLESARARIRELESTNQQLTARLTRIQQMSGAQDAPLPASPTASDDVATAVPVAFEGAETGNIESAGIETSQASSPEASVPETLPMASSSTPQDTSTPSEQKMSEVADVAPPEPVQEDISPQALLKQWYRRYPKTFFERHTRPLAIGIHEALAAREPYSEKLIRRALAGYVNLPRYLKSVRVNAARIDLEGQEAGRVEEEDARHAQEQLKRLQDRQQEREAEKQKRRLAQKMSELAHLHQR</sequence>
<feature type="region of interest" description="Disordered" evidence="4">
    <location>
        <begin position="46"/>
        <end position="68"/>
    </location>
</feature>
<evidence type="ECO:0000313" key="7">
    <source>
        <dbReference type="Proteomes" id="UP000604243"/>
    </source>
</evidence>
<evidence type="ECO:0000256" key="2">
    <source>
        <dbReference type="ARBA" id="ARBA00022884"/>
    </source>
</evidence>